<dbReference type="SUPFAM" id="SSF52058">
    <property type="entry name" value="L domain-like"/>
    <property type="match status" value="1"/>
</dbReference>
<evidence type="ECO:0000256" key="6">
    <source>
        <dbReference type="SAM" id="SignalP"/>
    </source>
</evidence>
<keyword evidence="5" id="KW-0472">Membrane</keyword>
<dbReference type="InterPro" id="IPR000719">
    <property type="entry name" value="Prot_kinase_dom"/>
</dbReference>
<accession>A0AAP0QP27</accession>
<comment type="caution">
    <text evidence="8">The sequence shown here is derived from an EMBL/GenBank/DDBJ whole genome shotgun (WGS) entry which is preliminary data.</text>
</comment>
<dbReference type="EMBL" id="JBCGBO010000005">
    <property type="protein sequence ID" value="KAK9202476.1"/>
    <property type="molecule type" value="Genomic_DNA"/>
</dbReference>
<dbReference type="FunFam" id="3.30.200.20:FF:000371">
    <property type="entry name" value="Protein NSP-INTERACTING KINASE 2"/>
    <property type="match status" value="1"/>
</dbReference>
<feature type="signal peptide" evidence="6">
    <location>
        <begin position="1"/>
        <end position="19"/>
    </location>
</feature>
<feature type="domain" description="Protein kinase" evidence="7">
    <location>
        <begin position="445"/>
        <end position="711"/>
    </location>
</feature>
<dbReference type="Gene3D" id="3.80.10.10">
    <property type="entry name" value="Ribonuclease Inhibitor"/>
    <property type="match status" value="2"/>
</dbReference>
<organism evidence="8 9">
    <name type="scientific">Citrus x changshan-huyou</name>
    <dbReference type="NCBI Taxonomy" id="2935761"/>
    <lineage>
        <taxon>Eukaryota</taxon>
        <taxon>Viridiplantae</taxon>
        <taxon>Streptophyta</taxon>
        <taxon>Embryophyta</taxon>
        <taxon>Tracheophyta</taxon>
        <taxon>Spermatophyta</taxon>
        <taxon>Magnoliopsida</taxon>
        <taxon>eudicotyledons</taxon>
        <taxon>Gunneridae</taxon>
        <taxon>Pentapetalae</taxon>
        <taxon>rosids</taxon>
        <taxon>malvids</taxon>
        <taxon>Sapindales</taxon>
        <taxon>Rutaceae</taxon>
        <taxon>Aurantioideae</taxon>
        <taxon>Citrus</taxon>
    </lineage>
</organism>
<comment type="subcellular location">
    <subcellularLocation>
        <location evidence="1">Membrane</location>
        <topology evidence="1">Single-pass type I membrane protein</topology>
    </subcellularLocation>
</comment>
<name>A0AAP0QP27_9ROSI</name>
<dbReference type="Pfam" id="PF23598">
    <property type="entry name" value="LRR_14"/>
    <property type="match status" value="1"/>
</dbReference>
<evidence type="ECO:0000256" key="3">
    <source>
        <dbReference type="ARBA" id="ARBA00022729"/>
    </source>
</evidence>
<gene>
    <name evidence="8" type="ORF">WN944_017687</name>
</gene>
<evidence type="ECO:0000256" key="4">
    <source>
        <dbReference type="ARBA" id="ARBA00022737"/>
    </source>
</evidence>
<dbReference type="AlphaFoldDB" id="A0AAP0QP27"/>
<proteinExistence type="predicted"/>
<evidence type="ECO:0000256" key="1">
    <source>
        <dbReference type="ARBA" id="ARBA00004479"/>
    </source>
</evidence>
<dbReference type="CDD" id="cd12087">
    <property type="entry name" value="TM_EGFR-like"/>
    <property type="match status" value="1"/>
</dbReference>
<sequence length="714" mass="77519">MSFSLYVLTLFLSVTYTLSSTSEVDILMQIKDSLDPENRLLTSWAPNADPCSSDSFDGVACDENGRVANISLQGKGLSGEIPAAVGGLKSLTGLYLHFNALNGVIPKEIASLSELTDMYLNVNNLSGKIPSQIGNMTNLQVLQLCYNKLTGNIPTQLGSLRKLSVLALQYNQLTGAIPASLGDLGMLMRLDLSFNNLFGPVPVKLANVPKLEVLDIRNNSFSGNVPPGIMVFPNISCAVMGFSISFVKRKLGCIKFNLDFLPLVHGYEALKRLNSGFQYDNNLALCGTGFTNLKNCTASDHPTLGKPEPFEPNGLSTKDIPESAKLPANCGQSGCSSPARSPHTGVIVGVIAVFIILTVTGLFTFSWFRRRKQKIGNAFDNSDSRLSTDQVKEVCRRNSSPLISLEYSNGWDPLAKGQSGNGFSQEVLESFMFNLEEVERATQCFSEANLLGKSSFSATYKGILRDGSVVAVKCIAKTSCKSDEGEFLKGLKILTSLKHENLASLRGICCSKGRGECFLIYDFVPNGNLLQHLDLEAGSEKVLEWATRISVIKGIANGISYLHGKRPGLVHPNLSAEKVLIHRRYKPLLSDSGLHKLLADDIVFSMLKASAAMGYLAPEYTTTGRFTEKSDIYAFGMIVFQILSGKCNITPFTRPAVELSKVEDFIDPNLEGKFSVSEASNLGQIALHCTHESPSHRPSIENVMQELSSIIGSS</sequence>
<feature type="chain" id="PRO_5042927073" description="Protein kinase domain-containing protein" evidence="6">
    <location>
        <begin position="20"/>
        <end position="714"/>
    </location>
</feature>
<dbReference type="InterPro" id="IPR055414">
    <property type="entry name" value="LRR_R13L4/SHOC2-like"/>
</dbReference>
<protein>
    <recommendedName>
        <fullName evidence="7">Protein kinase domain-containing protein</fullName>
    </recommendedName>
</protein>
<feature type="transmembrane region" description="Helical" evidence="5">
    <location>
        <begin position="345"/>
        <end position="368"/>
    </location>
</feature>
<dbReference type="FunFam" id="3.80.10.10:FF:000379">
    <property type="entry name" value="Protein NSP-INTERACTING KINASE 2"/>
    <property type="match status" value="1"/>
</dbReference>
<evidence type="ECO:0000259" key="7">
    <source>
        <dbReference type="PROSITE" id="PS50011"/>
    </source>
</evidence>
<keyword evidence="5" id="KW-1133">Transmembrane helix</keyword>
<dbReference type="GO" id="GO:0004674">
    <property type="term" value="F:protein serine/threonine kinase activity"/>
    <property type="evidence" value="ECO:0007669"/>
    <property type="project" value="UniProtKB-EC"/>
</dbReference>
<dbReference type="SUPFAM" id="SSF56112">
    <property type="entry name" value="Protein kinase-like (PK-like)"/>
    <property type="match status" value="1"/>
</dbReference>
<dbReference type="Proteomes" id="UP001428341">
    <property type="component" value="Unassembled WGS sequence"/>
</dbReference>
<dbReference type="Gene3D" id="3.30.200.20">
    <property type="entry name" value="Phosphorylase Kinase, domain 1"/>
    <property type="match status" value="1"/>
</dbReference>
<evidence type="ECO:0000256" key="5">
    <source>
        <dbReference type="SAM" id="Phobius"/>
    </source>
</evidence>
<dbReference type="InterPro" id="IPR032675">
    <property type="entry name" value="LRR_dom_sf"/>
</dbReference>
<dbReference type="Gene3D" id="1.10.510.10">
    <property type="entry name" value="Transferase(Phosphotransferase) domain 1"/>
    <property type="match status" value="1"/>
</dbReference>
<keyword evidence="9" id="KW-1185">Reference proteome</keyword>
<keyword evidence="3 6" id="KW-0732">Signal</keyword>
<keyword evidence="4" id="KW-0677">Repeat</keyword>
<dbReference type="InterPro" id="IPR011009">
    <property type="entry name" value="Kinase-like_dom_sf"/>
</dbReference>
<dbReference type="PANTHER" id="PTHR48006">
    <property type="entry name" value="LEUCINE-RICH REPEAT-CONTAINING PROTEIN DDB_G0281931-RELATED"/>
    <property type="match status" value="1"/>
</dbReference>
<evidence type="ECO:0000313" key="9">
    <source>
        <dbReference type="Proteomes" id="UP001428341"/>
    </source>
</evidence>
<keyword evidence="2" id="KW-0433">Leucine-rich repeat</keyword>
<dbReference type="PANTHER" id="PTHR48006:SF28">
    <property type="entry name" value="LEUCINE-RICH REPEAT PROTEIN KINASE FAMILY PROTEIN"/>
    <property type="match status" value="1"/>
</dbReference>
<dbReference type="Pfam" id="PF07714">
    <property type="entry name" value="PK_Tyr_Ser-Thr"/>
    <property type="match status" value="1"/>
</dbReference>
<dbReference type="GO" id="GO:0016020">
    <property type="term" value="C:membrane"/>
    <property type="evidence" value="ECO:0007669"/>
    <property type="project" value="UniProtKB-SubCell"/>
</dbReference>
<dbReference type="InterPro" id="IPR051824">
    <property type="entry name" value="LRR_Rcpt-Like_S/T_Kinase"/>
</dbReference>
<dbReference type="PROSITE" id="PS50011">
    <property type="entry name" value="PROTEIN_KINASE_DOM"/>
    <property type="match status" value="1"/>
</dbReference>
<evidence type="ECO:0000313" key="8">
    <source>
        <dbReference type="EMBL" id="KAK9202476.1"/>
    </source>
</evidence>
<evidence type="ECO:0000256" key="2">
    <source>
        <dbReference type="ARBA" id="ARBA00022614"/>
    </source>
</evidence>
<dbReference type="Pfam" id="PF08263">
    <property type="entry name" value="LRRNT_2"/>
    <property type="match status" value="1"/>
</dbReference>
<keyword evidence="5" id="KW-0812">Transmembrane</keyword>
<dbReference type="InterPro" id="IPR001245">
    <property type="entry name" value="Ser-Thr/Tyr_kinase_cat_dom"/>
</dbReference>
<reference evidence="8 9" key="1">
    <citation type="submission" date="2024-05" db="EMBL/GenBank/DDBJ databases">
        <title>Haplotype-resolved chromosome-level genome assembly of Huyou (Citrus changshanensis).</title>
        <authorList>
            <person name="Miao C."/>
            <person name="Chen W."/>
            <person name="Wu Y."/>
            <person name="Wang L."/>
            <person name="Zhao S."/>
            <person name="Grierson D."/>
            <person name="Xu C."/>
            <person name="Chen K."/>
        </authorList>
    </citation>
    <scope>NUCLEOTIDE SEQUENCE [LARGE SCALE GENOMIC DNA]</scope>
    <source>
        <strain evidence="8">01-14</strain>
        <tissue evidence="8">Leaf</tissue>
    </source>
</reference>
<dbReference type="GO" id="GO:0005524">
    <property type="term" value="F:ATP binding"/>
    <property type="evidence" value="ECO:0007669"/>
    <property type="project" value="InterPro"/>
</dbReference>
<dbReference type="InterPro" id="IPR013210">
    <property type="entry name" value="LRR_N_plant-typ"/>
</dbReference>